<name>A0ABY4E1T8_9NEIS</name>
<dbReference type="SUPFAM" id="SSF53328">
    <property type="entry name" value="Formyltransferase"/>
    <property type="match status" value="1"/>
</dbReference>
<dbReference type="PANTHER" id="PTHR42706:SF1">
    <property type="entry name" value="FORMYLTETRAHYDROFOLATE DEFORMYLASE 2, MITOCHONDRIAL"/>
    <property type="match status" value="1"/>
</dbReference>
<comment type="catalytic activity">
    <reaction evidence="3">
        <text>(6R)-10-formyltetrahydrofolate + H2O = (6S)-5,6,7,8-tetrahydrofolate + formate + H(+)</text>
        <dbReference type="Rhea" id="RHEA:19833"/>
        <dbReference type="ChEBI" id="CHEBI:15377"/>
        <dbReference type="ChEBI" id="CHEBI:15378"/>
        <dbReference type="ChEBI" id="CHEBI:15740"/>
        <dbReference type="ChEBI" id="CHEBI:57453"/>
        <dbReference type="ChEBI" id="CHEBI:195366"/>
        <dbReference type="EC" id="3.5.1.10"/>
    </reaction>
</comment>
<evidence type="ECO:0000313" key="5">
    <source>
        <dbReference type="EMBL" id="UOO89278.1"/>
    </source>
</evidence>
<dbReference type="HAMAP" id="MF_01927">
    <property type="entry name" value="PurU"/>
    <property type="match status" value="1"/>
</dbReference>
<keyword evidence="3" id="KW-0658">Purine biosynthesis</keyword>
<sequence length="305" mass="34685">MMARQRLNAFASDQPTRKTTMSPQRYVLNFAAPSQRGQVGRLTQILEQHGAYIEQFSVFDDNRCQYFYLRSVFYIENPAFDLSALQNEYHEFVAAQGGEGHIWDANEAVKVLIMVSKTDHCLNTLIAACKLGALNMDIVGIASNHLDLKPIADLHQIPYYHLPVNADTRARQEQQIIDLKTQLDAEFVVLARYMQVLSNATCQVLHKQAINIHHSFLPGFRGAKPYEQAYERGVKLIGATAHFVTPDLDEGPIIEQEVERVDHAYSPEDLLRTGRHSESVVLERALKNVLERRVFINGERTVILR</sequence>
<feature type="domain" description="Formyl transferase N-terminal" evidence="4">
    <location>
        <begin position="110"/>
        <end position="285"/>
    </location>
</feature>
<evidence type="ECO:0000256" key="2">
    <source>
        <dbReference type="ARBA" id="ARBA00022801"/>
    </source>
</evidence>
<dbReference type="Gene3D" id="3.30.70.260">
    <property type="match status" value="1"/>
</dbReference>
<dbReference type="EMBL" id="CP091511">
    <property type="protein sequence ID" value="UOO89278.1"/>
    <property type="molecule type" value="Genomic_DNA"/>
</dbReference>
<evidence type="ECO:0000256" key="1">
    <source>
        <dbReference type="ARBA" id="ARBA00022563"/>
    </source>
</evidence>
<protein>
    <recommendedName>
        <fullName evidence="3">Formyltetrahydrofolate deformylase</fullName>
        <ecNumber evidence="3">3.5.1.10</ecNumber>
    </recommendedName>
    <alternativeName>
        <fullName evidence="3">Formyl-FH(4) hydrolase</fullName>
    </alternativeName>
</protein>
<organism evidence="5 6">
    <name type="scientific">Vitreoscilla massiliensis</name>
    <dbReference type="NCBI Taxonomy" id="1689272"/>
    <lineage>
        <taxon>Bacteria</taxon>
        <taxon>Pseudomonadati</taxon>
        <taxon>Pseudomonadota</taxon>
        <taxon>Betaproteobacteria</taxon>
        <taxon>Neisseriales</taxon>
        <taxon>Neisseriaceae</taxon>
        <taxon>Vitreoscilla</taxon>
    </lineage>
</organism>
<dbReference type="Pfam" id="PF00551">
    <property type="entry name" value="Formyl_trans_N"/>
    <property type="match status" value="1"/>
</dbReference>
<dbReference type="InterPro" id="IPR036477">
    <property type="entry name" value="Formyl_transf_N_sf"/>
</dbReference>
<dbReference type="EC" id="3.5.1.10" evidence="3"/>
<feature type="active site" evidence="3">
    <location>
        <position position="249"/>
    </location>
</feature>
<keyword evidence="6" id="KW-1185">Reference proteome</keyword>
<dbReference type="PRINTS" id="PR01575">
    <property type="entry name" value="FFH4HYDRLASE"/>
</dbReference>
<dbReference type="PIRSF" id="PIRSF036480">
    <property type="entry name" value="FormyFH4_hydr"/>
    <property type="match status" value="1"/>
</dbReference>
<reference evidence="5 6" key="1">
    <citation type="journal article" date="2022" name="Res Sq">
        <title>Evolution of multicellular longitudinally dividing oral cavity symbionts (Neisseriaceae).</title>
        <authorList>
            <person name="Nyongesa S."/>
            <person name="Weber P."/>
            <person name="Bernet E."/>
            <person name="Pullido F."/>
            <person name="Nieckarz M."/>
            <person name="Delaby M."/>
            <person name="Nieves C."/>
            <person name="Viehboeck T."/>
            <person name="Krause N."/>
            <person name="Rivera-Millot A."/>
            <person name="Nakamura A."/>
            <person name="Vischer N."/>
            <person name="VanNieuwenhze M."/>
            <person name="Brun Y."/>
            <person name="Cava F."/>
            <person name="Bulgheresi S."/>
            <person name="Veyrier F."/>
        </authorList>
    </citation>
    <scope>NUCLEOTIDE SEQUENCE [LARGE SCALE GENOMIC DNA]</scope>
    <source>
        <strain evidence="5 6">SN4</strain>
    </source>
</reference>
<dbReference type="PANTHER" id="PTHR42706">
    <property type="entry name" value="FORMYLTETRAHYDROFOLATE DEFORMYLASE"/>
    <property type="match status" value="1"/>
</dbReference>
<gene>
    <name evidence="3" type="primary">purU</name>
    <name evidence="5" type="ORF">LVJ82_17835</name>
</gene>
<comment type="similarity">
    <text evidence="3">Belongs to the PurU family.</text>
</comment>
<evidence type="ECO:0000259" key="4">
    <source>
        <dbReference type="Pfam" id="PF00551"/>
    </source>
</evidence>
<evidence type="ECO:0000256" key="3">
    <source>
        <dbReference type="HAMAP-Rule" id="MF_01927"/>
    </source>
</evidence>
<evidence type="ECO:0000313" key="6">
    <source>
        <dbReference type="Proteomes" id="UP000832011"/>
    </source>
</evidence>
<dbReference type="InterPro" id="IPR002376">
    <property type="entry name" value="Formyl_transf_N"/>
</dbReference>
<dbReference type="Gene3D" id="3.40.50.170">
    <property type="entry name" value="Formyl transferase, N-terminal domain"/>
    <property type="match status" value="1"/>
</dbReference>
<keyword evidence="2 3" id="KW-0378">Hydrolase</keyword>
<dbReference type="NCBIfam" id="NF004684">
    <property type="entry name" value="PRK06027.1"/>
    <property type="match status" value="1"/>
</dbReference>
<dbReference type="SUPFAM" id="SSF55021">
    <property type="entry name" value="ACT-like"/>
    <property type="match status" value="1"/>
</dbReference>
<dbReference type="RefSeq" id="WP_234333065.1">
    <property type="nucleotide sequence ID" value="NZ_CABKVG010000010.1"/>
</dbReference>
<dbReference type="InterPro" id="IPR045865">
    <property type="entry name" value="ACT-like_dom_sf"/>
</dbReference>
<accession>A0ABY4E1T8</accession>
<dbReference type="Proteomes" id="UP000832011">
    <property type="component" value="Chromosome"/>
</dbReference>
<comment type="pathway">
    <text evidence="3">Purine metabolism; IMP biosynthesis via de novo pathway; formate from 10-formyl-5,6,7,8-tetrahydrofolate: step 1/1.</text>
</comment>
<dbReference type="InterPro" id="IPR004810">
    <property type="entry name" value="PurU"/>
</dbReference>
<proteinExistence type="inferred from homology"/>
<dbReference type="GO" id="GO:0008864">
    <property type="term" value="F:formyltetrahydrofolate deformylase activity"/>
    <property type="evidence" value="ECO:0007669"/>
    <property type="project" value="UniProtKB-EC"/>
</dbReference>
<comment type="function">
    <text evidence="3">Catalyzes the hydrolysis of 10-formyltetrahydrofolate (formyl-FH4) to formate and tetrahydrofolate (FH4).</text>
</comment>
<keyword evidence="1 3" id="KW-0554">One-carbon metabolism</keyword>